<dbReference type="EMBL" id="CACSLK010024062">
    <property type="protein sequence ID" value="CAA0822718.1"/>
    <property type="molecule type" value="Genomic_DNA"/>
</dbReference>
<accession>A0A9N7N4J0</accession>
<organism evidence="1 2">
    <name type="scientific">Striga hermonthica</name>
    <name type="common">Purple witchweed</name>
    <name type="synonym">Buchnera hermonthica</name>
    <dbReference type="NCBI Taxonomy" id="68872"/>
    <lineage>
        <taxon>Eukaryota</taxon>
        <taxon>Viridiplantae</taxon>
        <taxon>Streptophyta</taxon>
        <taxon>Embryophyta</taxon>
        <taxon>Tracheophyta</taxon>
        <taxon>Spermatophyta</taxon>
        <taxon>Magnoliopsida</taxon>
        <taxon>eudicotyledons</taxon>
        <taxon>Gunneridae</taxon>
        <taxon>Pentapetalae</taxon>
        <taxon>asterids</taxon>
        <taxon>lamiids</taxon>
        <taxon>Lamiales</taxon>
        <taxon>Orobanchaceae</taxon>
        <taxon>Buchnereae</taxon>
        <taxon>Striga</taxon>
    </lineage>
</organism>
<feature type="non-terminal residue" evidence="1">
    <location>
        <position position="52"/>
    </location>
</feature>
<sequence length="52" mass="6119">ISIITFRNYLLNNAAHRSRHIVMRHTCSSSSECGTPVYSTWRTLHLRCRRCL</sequence>
<dbReference type="Proteomes" id="UP001153555">
    <property type="component" value="Unassembled WGS sequence"/>
</dbReference>
<feature type="non-terminal residue" evidence="1">
    <location>
        <position position="1"/>
    </location>
</feature>
<gene>
    <name evidence="1" type="ORF">SHERM_20076</name>
</gene>
<evidence type="ECO:0000313" key="2">
    <source>
        <dbReference type="Proteomes" id="UP001153555"/>
    </source>
</evidence>
<keyword evidence="2" id="KW-1185">Reference proteome</keyword>
<dbReference type="AlphaFoldDB" id="A0A9N7N4J0"/>
<protein>
    <submittedName>
        <fullName evidence="1">Uncharacterized protein</fullName>
    </submittedName>
</protein>
<reference evidence="1" key="1">
    <citation type="submission" date="2019-12" db="EMBL/GenBank/DDBJ databases">
        <authorList>
            <person name="Scholes J."/>
        </authorList>
    </citation>
    <scope>NUCLEOTIDE SEQUENCE</scope>
</reference>
<name>A0A9N7N4J0_STRHE</name>
<comment type="caution">
    <text evidence="1">The sequence shown here is derived from an EMBL/GenBank/DDBJ whole genome shotgun (WGS) entry which is preliminary data.</text>
</comment>
<evidence type="ECO:0000313" key="1">
    <source>
        <dbReference type="EMBL" id="CAA0822718.1"/>
    </source>
</evidence>
<proteinExistence type="predicted"/>